<sequence>RKGPGEEVPYLTAITGAAISALVAGFPLAGAEGMTITKMIISGLNPVIADMTGILLFIGIMQATGFLDVIIRDIVRIGDKMGGGVGVAGAGGVAAGVIGALTGFTQPVVTAVITGPAAVRLGVDPNKTAGIIAHAGHIGNLAGFTHPTQVAILATAGIGYGLFNVLGLIAALSIFVVSGIRITLDMKRRGVKIDKAQHDAIMAEIENREYTTTSFKAFLPFVVLFVGFVAGLPIFLVGLFSAMLTMFLAHRAPREAEADMMKGVSLIATPLVATIGFLFMSTVIKEIGMVQTMSEIVAPIMTTSPVLVMFGVAFCTAFMTQSYAASVAVLVPFLQIVLAAGGDPFASAFAAASGAALIQYFLTGGPVAALATVIPVIPGSELKAANAFQRPSILAGSATALVITILLMMFG</sequence>
<feature type="transmembrane region" description="Helical" evidence="1">
    <location>
        <begin position="325"/>
        <end position="345"/>
    </location>
</feature>
<keyword evidence="1" id="KW-0472">Membrane</keyword>
<keyword evidence="1" id="KW-0812">Transmembrane</keyword>
<dbReference type="Proteomes" id="UP000004956">
    <property type="component" value="Unassembled WGS sequence"/>
</dbReference>
<keyword evidence="3" id="KW-1185">Reference proteome</keyword>
<dbReference type="AlphaFoldDB" id="H3KHX2"/>
<gene>
    <name evidence="2" type="ORF">HMPREF9440_02369</name>
</gene>
<evidence type="ECO:0000256" key="1">
    <source>
        <dbReference type="SAM" id="Phobius"/>
    </source>
</evidence>
<proteinExistence type="predicted"/>
<comment type="caution">
    <text evidence="2">The sequence shown here is derived from an EMBL/GenBank/DDBJ whole genome shotgun (WGS) entry which is preliminary data.</text>
</comment>
<accession>H3KHX2</accession>
<dbReference type="PATRIC" id="fig|762967.3.peg.1870"/>
<dbReference type="STRING" id="762967.HMPREF9440_02369"/>
<feature type="transmembrane region" description="Helical" evidence="1">
    <location>
        <begin position="12"/>
        <end position="31"/>
    </location>
</feature>
<feature type="non-terminal residue" evidence="2">
    <location>
        <position position="1"/>
    </location>
</feature>
<evidence type="ECO:0000313" key="2">
    <source>
        <dbReference type="EMBL" id="EHY30291.1"/>
    </source>
</evidence>
<organism evidence="2 3">
    <name type="scientific">Sutterella parvirubra YIT 11816</name>
    <dbReference type="NCBI Taxonomy" id="762967"/>
    <lineage>
        <taxon>Bacteria</taxon>
        <taxon>Pseudomonadati</taxon>
        <taxon>Pseudomonadota</taxon>
        <taxon>Betaproteobacteria</taxon>
        <taxon>Burkholderiales</taxon>
        <taxon>Sutterellaceae</taxon>
        <taxon>Sutterella</taxon>
    </lineage>
</organism>
<feature type="transmembrane region" description="Helical" evidence="1">
    <location>
        <begin position="296"/>
        <end position="319"/>
    </location>
</feature>
<feature type="transmembrane region" description="Helical" evidence="1">
    <location>
        <begin position="83"/>
        <end position="104"/>
    </location>
</feature>
<evidence type="ECO:0000313" key="3">
    <source>
        <dbReference type="Proteomes" id="UP000004956"/>
    </source>
</evidence>
<name>H3KHX2_9BURK</name>
<feature type="transmembrane region" description="Helical" evidence="1">
    <location>
        <begin position="264"/>
        <end position="284"/>
    </location>
</feature>
<dbReference type="HOGENOM" id="CLU_637254_0_0_4"/>
<feature type="transmembrane region" description="Helical" evidence="1">
    <location>
        <begin position="150"/>
        <end position="180"/>
    </location>
</feature>
<keyword evidence="1" id="KW-1133">Transmembrane helix</keyword>
<feature type="transmembrane region" description="Helical" evidence="1">
    <location>
        <begin position="357"/>
        <end position="377"/>
    </location>
</feature>
<dbReference type="EMBL" id="AFBQ01000360">
    <property type="protein sequence ID" value="EHY30291.1"/>
    <property type="molecule type" value="Genomic_DNA"/>
</dbReference>
<feature type="transmembrane region" description="Helical" evidence="1">
    <location>
        <begin position="392"/>
        <end position="410"/>
    </location>
</feature>
<reference evidence="2 3" key="1">
    <citation type="submission" date="2011-11" db="EMBL/GenBank/DDBJ databases">
        <authorList>
            <person name="Weinstock G."/>
            <person name="Sodergren E."/>
            <person name="Clifton S."/>
            <person name="Fulton L."/>
            <person name="Fulton B."/>
            <person name="Courtney L."/>
            <person name="Fronick C."/>
            <person name="Harrison M."/>
            <person name="Strong C."/>
            <person name="Farmer C."/>
            <person name="Delahaunty K."/>
            <person name="Markovic C."/>
            <person name="Hall O."/>
            <person name="Minx P."/>
            <person name="Tomlinson C."/>
            <person name="Mitreva M."/>
            <person name="Hou S."/>
            <person name="Chen J."/>
            <person name="Wollam A."/>
            <person name="Pepin K.H."/>
            <person name="Johnson M."/>
            <person name="Bhonagiri V."/>
            <person name="Zhang X."/>
            <person name="Suruliraj S."/>
            <person name="Warren W."/>
            <person name="Chinwalla A."/>
            <person name="Mardis E.R."/>
            <person name="Wilson R.K."/>
        </authorList>
    </citation>
    <scope>NUCLEOTIDE SEQUENCE [LARGE SCALE GENOMIC DNA]</scope>
    <source>
        <strain evidence="2 3">YIT 11816</strain>
    </source>
</reference>
<feature type="transmembrane region" description="Helical" evidence="1">
    <location>
        <begin position="218"/>
        <end position="244"/>
    </location>
</feature>
<protein>
    <submittedName>
        <fullName evidence="2">Citrate transporter</fullName>
    </submittedName>
</protein>